<evidence type="ECO:0000313" key="4">
    <source>
        <dbReference type="Proteomes" id="UP000693942"/>
    </source>
</evidence>
<evidence type="ECO:0000313" key="3">
    <source>
        <dbReference type="EMBL" id="KAG7420432.1"/>
    </source>
</evidence>
<comment type="caution">
    <text evidence="3">The sequence shown here is derived from an EMBL/GenBank/DDBJ whole genome shotgun (WGS) entry which is preliminary data.</text>
</comment>
<protein>
    <recommendedName>
        <fullName evidence="2">DUF5672 domain-containing protein</fullName>
    </recommendedName>
</protein>
<dbReference type="EMBL" id="JAELUR010000018">
    <property type="protein sequence ID" value="KAG7420432.1"/>
    <property type="molecule type" value="Genomic_DNA"/>
</dbReference>
<dbReference type="Proteomes" id="UP000693942">
    <property type="component" value="Unassembled WGS sequence"/>
</dbReference>
<dbReference type="AlphaFoldDB" id="A0A8J5PHU2"/>
<evidence type="ECO:0000256" key="1">
    <source>
        <dbReference type="SAM" id="Phobius"/>
    </source>
</evidence>
<feature type="transmembrane region" description="Helical" evidence="1">
    <location>
        <begin position="20"/>
        <end position="40"/>
    </location>
</feature>
<keyword evidence="1" id="KW-0472">Membrane</keyword>
<feature type="domain" description="DUF5672" evidence="2">
    <location>
        <begin position="120"/>
        <end position="252"/>
    </location>
</feature>
<keyword evidence="1" id="KW-0812">Transmembrane</keyword>
<reference evidence="3" key="1">
    <citation type="submission" date="2021-04" db="EMBL/GenBank/DDBJ databases">
        <title>First draft genome resource for Brassicaceae pathogens Fusarium oxysporum f. sp. raphani and Fusarium oxysporum f. sp. rapae.</title>
        <authorList>
            <person name="Asai S."/>
        </authorList>
    </citation>
    <scope>NUCLEOTIDE SEQUENCE</scope>
    <source>
        <strain evidence="3">Tf1262</strain>
    </source>
</reference>
<sequence length="358" mass="40361">MFATPHQLVAWLSPSPLRIAVAITTFVGILVFLSVTAPSLPQPSLPKIKLTYANETIYNESKVALLIENRPQPIIAPLMLQFMYAMPPDWRFRFMGSDESVAWVNQSAAIREQVKAGKLDLTYIPSNMSTAGQEMISRFLTTLWFYETVLQPAEFLLVFQTDSIICANSKHIVDDYLDYDWVGAPWNPSGRWGGNGGLSLRRVSNIIDVLRNQRRIDGTEPEDVWLSERLGDHNTGVVANGSVSTTFSGETHRGIGEIVSPPECDGEYDDEEECMYESMLKKISEPGRPGEWVMGLDDWRDQCYEPMGYHIGGAGQMHGTVWGTKQKRDHIYTYCPEARMILKMDFADYVPGACKESW</sequence>
<evidence type="ECO:0000259" key="2">
    <source>
        <dbReference type="Pfam" id="PF18922"/>
    </source>
</evidence>
<accession>A0A8J5PHU2</accession>
<proteinExistence type="predicted"/>
<keyword evidence="1" id="KW-1133">Transmembrane helix</keyword>
<dbReference type="Pfam" id="PF18922">
    <property type="entry name" value="DUF5672"/>
    <property type="match status" value="1"/>
</dbReference>
<dbReference type="InterPro" id="IPR043729">
    <property type="entry name" value="DUF5672"/>
</dbReference>
<name>A0A8J5PHU2_FUSOX</name>
<organism evidence="3 4">
    <name type="scientific">Fusarium oxysporum f. sp. raphani</name>
    <dbReference type="NCBI Taxonomy" id="96318"/>
    <lineage>
        <taxon>Eukaryota</taxon>
        <taxon>Fungi</taxon>
        <taxon>Dikarya</taxon>
        <taxon>Ascomycota</taxon>
        <taxon>Pezizomycotina</taxon>
        <taxon>Sordariomycetes</taxon>
        <taxon>Hypocreomycetidae</taxon>
        <taxon>Hypocreales</taxon>
        <taxon>Nectriaceae</taxon>
        <taxon>Fusarium</taxon>
        <taxon>Fusarium oxysporum species complex</taxon>
    </lineage>
</organism>
<gene>
    <name evidence="3" type="ORF">Forpi1262_v016164</name>
</gene>